<keyword evidence="2" id="KW-1185">Reference proteome</keyword>
<sequence length="335" mass="37587">MAELEKAHRLAINQLLDHAIFTGSIDQGMRQSERKSREVYQSPSGRQRIQGWFSRLFGEAPTGFRDNWLWLMGPEKLPATHVTVLLATLKAVINTPAAQGIEADRVIEARPVIAAVHSAVPELGERKIRKIIDSLFVERFKLLTPDNPEVAEEKNSTVQEYWDVAEDFVSAAQLLVSALKTGLKPNLESATPLQQVNRYLLKHRYLDQTQPQLWATLKANKVAVADMWAPLQRFYLEVGDDYALLLDGARRQLQSRQYFVALAVARSLGAGVPDADLGQRIKMLSRQLYSEAVVNQTQVKEEIENNSLAQEKNGFWIATPVAKRFAITLGDSDGK</sequence>
<protein>
    <submittedName>
        <fullName evidence="1">Uncharacterized protein</fullName>
    </submittedName>
</protein>
<gene>
    <name evidence="1" type="ORF">ACFQ3L_00415</name>
</gene>
<name>A0ABW4B7B5_9LACO</name>
<proteinExistence type="predicted"/>
<evidence type="ECO:0000313" key="1">
    <source>
        <dbReference type="EMBL" id="MFD1392052.1"/>
    </source>
</evidence>
<accession>A0ABW4B7B5</accession>
<organism evidence="1 2">
    <name type="scientific">Lacticaseibacillus jixianensis</name>
    <dbReference type="NCBI Taxonomy" id="2486012"/>
    <lineage>
        <taxon>Bacteria</taxon>
        <taxon>Bacillati</taxon>
        <taxon>Bacillota</taxon>
        <taxon>Bacilli</taxon>
        <taxon>Lactobacillales</taxon>
        <taxon>Lactobacillaceae</taxon>
        <taxon>Lacticaseibacillus</taxon>
    </lineage>
</organism>
<dbReference type="EMBL" id="JBHTMO010000001">
    <property type="protein sequence ID" value="MFD1392052.1"/>
    <property type="molecule type" value="Genomic_DNA"/>
</dbReference>
<dbReference type="Proteomes" id="UP001597249">
    <property type="component" value="Unassembled WGS sequence"/>
</dbReference>
<comment type="caution">
    <text evidence="1">The sequence shown here is derived from an EMBL/GenBank/DDBJ whole genome shotgun (WGS) entry which is preliminary data.</text>
</comment>
<reference evidence="2" key="1">
    <citation type="journal article" date="2019" name="Int. J. Syst. Evol. Microbiol.">
        <title>The Global Catalogue of Microorganisms (GCM) 10K type strain sequencing project: providing services to taxonomists for standard genome sequencing and annotation.</title>
        <authorList>
            <consortium name="The Broad Institute Genomics Platform"/>
            <consortium name="The Broad Institute Genome Sequencing Center for Infectious Disease"/>
            <person name="Wu L."/>
            <person name="Ma J."/>
        </authorList>
    </citation>
    <scope>NUCLEOTIDE SEQUENCE [LARGE SCALE GENOMIC DNA]</scope>
    <source>
        <strain evidence="2">CCM 8911</strain>
    </source>
</reference>
<dbReference type="RefSeq" id="WP_125584508.1">
    <property type="nucleotide sequence ID" value="NZ_JBHTMO010000001.1"/>
</dbReference>
<evidence type="ECO:0000313" key="2">
    <source>
        <dbReference type="Proteomes" id="UP001597249"/>
    </source>
</evidence>